<dbReference type="InterPro" id="IPR019649">
    <property type="entry name" value="DUF2512"/>
</dbReference>
<feature type="transmembrane region" description="Helical" evidence="1">
    <location>
        <begin position="82"/>
        <end position="103"/>
    </location>
</feature>
<evidence type="ECO:0000313" key="2">
    <source>
        <dbReference type="EMBL" id="MFC7061730.1"/>
    </source>
</evidence>
<name>A0ABW2ELH4_9BACI</name>
<feature type="transmembrane region" description="Helical" evidence="1">
    <location>
        <begin position="57"/>
        <end position="76"/>
    </location>
</feature>
<comment type="caution">
    <text evidence="2">The sequence shown here is derived from an EMBL/GenBank/DDBJ whole genome shotgun (WGS) entry which is preliminary data.</text>
</comment>
<organism evidence="2 3">
    <name type="scientific">Halobacillus seohaensis</name>
    <dbReference type="NCBI Taxonomy" id="447421"/>
    <lineage>
        <taxon>Bacteria</taxon>
        <taxon>Bacillati</taxon>
        <taxon>Bacillota</taxon>
        <taxon>Bacilli</taxon>
        <taxon>Bacillales</taxon>
        <taxon>Bacillaceae</taxon>
        <taxon>Halobacillus</taxon>
    </lineage>
</organism>
<gene>
    <name evidence="2" type="ORF">ACFQIC_07650</name>
</gene>
<sequence length="118" mass="13003">MTSVLVKIVTLPIVLILAMYFTNNVNYGAIWQPILVALVLLAVGVPMEYRWLRKGNLWSSVFLDFVSAFIIIWGLSSVFNGASVTFAGALMTSAVIGVCEYFLHRYLLGSKKAKKSPA</sequence>
<dbReference type="Proteomes" id="UP001596410">
    <property type="component" value="Unassembled WGS sequence"/>
</dbReference>
<dbReference type="Pfam" id="PF10710">
    <property type="entry name" value="DUF2512"/>
    <property type="match status" value="1"/>
</dbReference>
<dbReference type="RefSeq" id="WP_204710898.1">
    <property type="nucleotide sequence ID" value="NZ_JBHSZV010000017.1"/>
</dbReference>
<protein>
    <submittedName>
        <fullName evidence="2">DUF2512 family protein</fullName>
    </submittedName>
</protein>
<keyword evidence="1" id="KW-1133">Transmembrane helix</keyword>
<evidence type="ECO:0000313" key="3">
    <source>
        <dbReference type="Proteomes" id="UP001596410"/>
    </source>
</evidence>
<feature type="transmembrane region" description="Helical" evidence="1">
    <location>
        <begin position="5"/>
        <end position="22"/>
    </location>
</feature>
<reference evidence="3" key="1">
    <citation type="journal article" date="2019" name="Int. J. Syst. Evol. Microbiol.">
        <title>The Global Catalogue of Microorganisms (GCM) 10K type strain sequencing project: providing services to taxonomists for standard genome sequencing and annotation.</title>
        <authorList>
            <consortium name="The Broad Institute Genomics Platform"/>
            <consortium name="The Broad Institute Genome Sequencing Center for Infectious Disease"/>
            <person name="Wu L."/>
            <person name="Ma J."/>
        </authorList>
    </citation>
    <scope>NUCLEOTIDE SEQUENCE [LARGE SCALE GENOMIC DNA]</scope>
    <source>
        <strain evidence="3">CGMCC 4.1621</strain>
    </source>
</reference>
<keyword evidence="3" id="KW-1185">Reference proteome</keyword>
<accession>A0ABW2ELH4</accession>
<evidence type="ECO:0000256" key="1">
    <source>
        <dbReference type="SAM" id="Phobius"/>
    </source>
</evidence>
<dbReference type="EMBL" id="JBHSZV010000017">
    <property type="protein sequence ID" value="MFC7061730.1"/>
    <property type="molecule type" value="Genomic_DNA"/>
</dbReference>
<keyword evidence="1" id="KW-0472">Membrane</keyword>
<feature type="transmembrane region" description="Helical" evidence="1">
    <location>
        <begin position="28"/>
        <end position="45"/>
    </location>
</feature>
<keyword evidence="1" id="KW-0812">Transmembrane</keyword>
<proteinExistence type="predicted"/>